<accession>A0ABV3LC66</accession>
<dbReference type="Proteomes" id="UP001553161">
    <property type="component" value="Unassembled WGS sequence"/>
</dbReference>
<name>A0ABV3LC66_9RHOB</name>
<keyword evidence="3" id="KW-1185">Reference proteome</keyword>
<dbReference type="EMBL" id="JBFBVU010000021">
    <property type="protein sequence ID" value="MEV8468028.1"/>
    <property type="molecule type" value="Genomic_DNA"/>
</dbReference>
<comment type="caution">
    <text evidence="2">The sequence shown here is derived from an EMBL/GenBank/DDBJ whole genome shotgun (WGS) entry which is preliminary data.</text>
</comment>
<gene>
    <name evidence="2" type="ORF">AB0T83_14725</name>
</gene>
<dbReference type="Pfam" id="PF20068">
    <property type="entry name" value="Amphi-Trp"/>
    <property type="match status" value="1"/>
</dbReference>
<evidence type="ECO:0000313" key="2">
    <source>
        <dbReference type="EMBL" id="MEV8468028.1"/>
    </source>
</evidence>
<feature type="domain" description="Amphi-Trp" evidence="1">
    <location>
        <begin position="7"/>
        <end position="79"/>
    </location>
</feature>
<sequence length="89" mass="9869">MAATDGKFRHESLQDRKSIKALLEAITKGIGKGELTLSEGDDCLTLPLDQLMTLRVKADRSDGTCRVDLRISWSERQTDLAERPAPTVK</sequence>
<dbReference type="InterPro" id="IPR027598">
    <property type="entry name" value="Amphi-Trp_dom"/>
</dbReference>
<evidence type="ECO:0000313" key="3">
    <source>
        <dbReference type="Proteomes" id="UP001553161"/>
    </source>
</evidence>
<reference evidence="2 3" key="1">
    <citation type="submission" date="2024-07" db="EMBL/GenBank/DDBJ databases">
        <authorList>
            <person name="Kang M."/>
        </authorList>
    </citation>
    <scope>NUCLEOTIDE SEQUENCE [LARGE SCALE GENOMIC DNA]</scope>
    <source>
        <strain evidence="2 3">DFM31</strain>
    </source>
</reference>
<dbReference type="NCBIfam" id="TIGR04354">
    <property type="entry name" value="amphi-Trp"/>
    <property type="match status" value="1"/>
</dbReference>
<proteinExistence type="predicted"/>
<evidence type="ECO:0000259" key="1">
    <source>
        <dbReference type="Pfam" id="PF20068"/>
    </source>
</evidence>
<protein>
    <submittedName>
        <fullName evidence="2">Amphi-Trp domain-containing protein</fullName>
    </submittedName>
</protein>
<dbReference type="RefSeq" id="WP_366193983.1">
    <property type="nucleotide sequence ID" value="NZ_JBFBVU010000021.1"/>
</dbReference>
<organism evidence="2 3">
    <name type="scientific">Meridianimarinicoccus marinus</name>
    <dbReference type="NCBI Taxonomy" id="3231483"/>
    <lineage>
        <taxon>Bacteria</taxon>
        <taxon>Pseudomonadati</taxon>
        <taxon>Pseudomonadota</taxon>
        <taxon>Alphaproteobacteria</taxon>
        <taxon>Rhodobacterales</taxon>
        <taxon>Paracoccaceae</taxon>
        <taxon>Meridianimarinicoccus</taxon>
    </lineage>
</organism>